<evidence type="ECO:0000256" key="5">
    <source>
        <dbReference type="SAM" id="SignalP"/>
    </source>
</evidence>
<feature type="chain" id="PRO_5020931391" evidence="5">
    <location>
        <begin position="27"/>
        <end position="251"/>
    </location>
</feature>
<dbReference type="AlphaFoldDB" id="A0A4R3YVV3"/>
<dbReference type="GO" id="GO:0030288">
    <property type="term" value="C:outer membrane-bounded periplasmic space"/>
    <property type="evidence" value="ECO:0007669"/>
    <property type="project" value="UniProtKB-ARBA"/>
</dbReference>
<dbReference type="InterPro" id="IPR001638">
    <property type="entry name" value="Solute-binding_3/MltF_N"/>
</dbReference>
<evidence type="ECO:0000256" key="2">
    <source>
        <dbReference type="ARBA" id="ARBA00010333"/>
    </source>
</evidence>
<dbReference type="OrthoDB" id="9768183at2"/>
<dbReference type="GO" id="GO:0015276">
    <property type="term" value="F:ligand-gated monoatomic ion channel activity"/>
    <property type="evidence" value="ECO:0007669"/>
    <property type="project" value="InterPro"/>
</dbReference>
<keyword evidence="9" id="KW-1185">Reference proteome</keyword>
<dbReference type="GO" id="GO:0016020">
    <property type="term" value="C:membrane"/>
    <property type="evidence" value="ECO:0007669"/>
    <property type="project" value="InterPro"/>
</dbReference>
<feature type="domain" description="Solute-binding protein family 3/N-terminal" evidence="6">
    <location>
        <begin position="31"/>
        <end position="248"/>
    </location>
</feature>
<gene>
    <name evidence="8" type="ORF">EDC52_104160</name>
</gene>
<dbReference type="EMBL" id="SMCR01000004">
    <property type="protein sequence ID" value="TCV96720.1"/>
    <property type="molecule type" value="Genomic_DNA"/>
</dbReference>
<dbReference type="Pfam" id="PF00497">
    <property type="entry name" value="SBP_bac_3"/>
    <property type="match status" value="1"/>
</dbReference>
<dbReference type="InterPro" id="IPR001320">
    <property type="entry name" value="Iontro_rcpt_C"/>
</dbReference>
<feature type="signal peptide" evidence="5">
    <location>
        <begin position="1"/>
        <end position="26"/>
    </location>
</feature>
<comment type="caution">
    <text evidence="8">The sequence shown here is derived from an EMBL/GenBank/DDBJ whole genome shotgun (WGS) entry which is preliminary data.</text>
</comment>
<dbReference type="RefSeq" id="WP_131865301.1">
    <property type="nucleotide sequence ID" value="NZ_SMCR01000004.1"/>
</dbReference>
<comment type="subcellular location">
    <subcellularLocation>
        <location evidence="1">Cell envelope</location>
    </subcellularLocation>
</comment>
<keyword evidence="3 5" id="KW-0732">Signal</keyword>
<reference evidence="8 9" key="1">
    <citation type="submission" date="2019-03" db="EMBL/GenBank/DDBJ databases">
        <title>Genomic Encyclopedia of Type Strains, Phase IV (KMG-IV): sequencing the most valuable type-strain genomes for metagenomic binning, comparative biology and taxonomic classification.</title>
        <authorList>
            <person name="Goeker M."/>
        </authorList>
    </citation>
    <scope>NUCLEOTIDE SEQUENCE [LARGE SCALE GENOMIC DNA]</scope>
    <source>
        <strain evidence="8 9">DSM 19580</strain>
    </source>
</reference>
<evidence type="ECO:0000313" key="9">
    <source>
        <dbReference type="Proteomes" id="UP000295719"/>
    </source>
</evidence>
<comment type="similarity">
    <text evidence="2 4">Belongs to the bacterial solute-binding protein 3 family.</text>
</comment>
<dbReference type="PROSITE" id="PS51257">
    <property type="entry name" value="PROKAR_LIPOPROTEIN"/>
    <property type="match status" value="1"/>
</dbReference>
<protein>
    <submittedName>
        <fullName evidence="8">Amino acid ABC transporter substrate-binding protein (PAAT family)</fullName>
    </submittedName>
</protein>
<dbReference type="SUPFAM" id="SSF53850">
    <property type="entry name" value="Periplasmic binding protein-like II"/>
    <property type="match status" value="1"/>
</dbReference>
<evidence type="ECO:0000259" key="7">
    <source>
        <dbReference type="SMART" id="SM00079"/>
    </source>
</evidence>
<dbReference type="SMART" id="SM00062">
    <property type="entry name" value="PBPb"/>
    <property type="match status" value="1"/>
</dbReference>
<dbReference type="Gene3D" id="3.40.190.10">
    <property type="entry name" value="Periplasmic binding protein-like II"/>
    <property type="match status" value="2"/>
</dbReference>
<accession>A0A4R3YVV3</accession>
<dbReference type="PANTHER" id="PTHR35936">
    <property type="entry name" value="MEMBRANE-BOUND LYTIC MUREIN TRANSGLYCOSYLASE F"/>
    <property type="match status" value="1"/>
</dbReference>
<evidence type="ECO:0000256" key="1">
    <source>
        <dbReference type="ARBA" id="ARBA00004196"/>
    </source>
</evidence>
<evidence type="ECO:0000256" key="3">
    <source>
        <dbReference type="ARBA" id="ARBA00022729"/>
    </source>
</evidence>
<dbReference type="Proteomes" id="UP000295719">
    <property type="component" value="Unassembled WGS sequence"/>
</dbReference>
<organism evidence="8 9">
    <name type="scientific">Biostraticola tofi</name>
    <dbReference type="NCBI Taxonomy" id="466109"/>
    <lineage>
        <taxon>Bacteria</taxon>
        <taxon>Pseudomonadati</taxon>
        <taxon>Pseudomonadota</taxon>
        <taxon>Gammaproteobacteria</taxon>
        <taxon>Enterobacterales</taxon>
        <taxon>Bruguierivoracaceae</taxon>
        <taxon>Biostraticola</taxon>
    </lineage>
</organism>
<evidence type="ECO:0000313" key="8">
    <source>
        <dbReference type="EMBL" id="TCV96720.1"/>
    </source>
</evidence>
<feature type="domain" description="Ionotropic glutamate receptor C-terminal" evidence="7">
    <location>
        <begin position="31"/>
        <end position="248"/>
    </location>
</feature>
<dbReference type="SMART" id="SM00079">
    <property type="entry name" value="PBPe"/>
    <property type="match status" value="1"/>
</dbReference>
<dbReference type="PROSITE" id="PS01039">
    <property type="entry name" value="SBP_BACTERIAL_3"/>
    <property type="match status" value="1"/>
</dbReference>
<name>A0A4R3YVV3_9GAMM</name>
<sequence length="251" mass="27354">MSINRRALLNTLFVLGLSCCSGLAFSQSAEPIKAVTDATFPPMEFMENNKFTGFDIELVEAIGKQLNRPVQWTNVDFKGLIPSLTSQRADIAVSGIYITPERAQVVNFTKPYLTGGLVAVVKDSNTTINNHADLNGKSVSVQVGTKSVGWLHANMPGVRLVEVEKNQQMFNLVSIGRADAAVTGKPAAFQYARTKGGVRILPDPLTAEEYGIAVRKNQPQLRDDINGAIDQLKANGEYQKLTDKWFPATGQ</sequence>
<evidence type="ECO:0000259" key="6">
    <source>
        <dbReference type="SMART" id="SM00062"/>
    </source>
</evidence>
<dbReference type="InterPro" id="IPR018313">
    <property type="entry name" value="SBP_3_CS"/>
</dbReference>
<evidence type="ECO:0000256" key="4">
    <source>
        <dbReference type="RuleBase" id="RU003744"/>
    </source>
</evidence>
<proteinExistence type="inferred from homology"/>
<dbReference type="PANTHER" id="PTHR35936:SF17">
    <property type="entry name" value="ARGININE-BINDING EXTRACELLULAR PROTEIN ARTP"/>
    <property type="match status" value="1"/>
</dbReference>